<organism evidence="3 4">
    <name type="scientific">Klebsormidium nitens</name>
    <name type="common">Green alga</name>
    <name type="synonym">Ulothrix nitens</name>
    <dbReference type="NCBI Taxonomy" id="105231"/>
    <lineage>
        <taxon>Eukaryota</taxon>
        <taxon>Viridiplantae</taxon>
        <taxon>Streptophyta</taxon>
        <taxon>Klebsormidiophyceae</taxon>
        <taxon>Klebsormidiales</taxon>
        <taxon>Klebsormidiaceae</taxon>
        <taxon>Klebsormidium</taxon>
    </lineage>
</organism>
<dbReference type="EMBL" id="DF237136">
    <property type="protein sequence ID" value="GAQ84399.1"/>
    <property type="molecule type" value="Genomic_DNA"/>
</dbReference>
<evidence type="ECO:0000313" key="4">
    <source>
        <dbReference type="Proteomes" id="UP000054558"/>
    </source>
</evidence>
<gene>
    <name evidence="3" type="ORF">KFL_001870210</name>
</gene>
<feature type="coiled-coil region" evidence="1">
    <location>
        <begin position="442"/>
        <end position="476"/>
    </location>
</feature>
<dbReference type="Proteomes" id="UP000054558">
    <property type="component" value="Unassembled WGS sequence"/>
</dbReference>
<evidence type="ECO:0000313" key="3">
    <source>
        <dbReference type="EMBL" id="GAQ84399.1"/>
    </source>
</evidence>
<dbReference type="OMA" id="SRIVEMN"/>
<keyword evidence="4" id="KW-1185">Reference proteome</keyword>
<accession>A0A1Y1I4P8</accession>
<feature type="compositionally biased region" description="Polar residues" evidence="2">
    <location>
        <begin position="801"/>
        <end position="826"/>
    </location>
</feature>
<sequence length="826" mass="89022">MATEAACRSSHLLGLSKSVNHHKSDWHDVAAPIRHAITLLCETLHEQMAGMQRVESELARLRLQVGSTEHSQAALEATVQGQLDACVHHVEKRLFKAAQAKVPLDELEGCIQAVRDRVEHIVSEGLAATVGPLQEQLTADSQHTAQLCVRLDALDAQQKKVVLRLAKHQKHIGASELAVENLQARMAGAEEAALRTSDAVSSAQACVVEVGRQWDAASREHAALRQRLDQLATSTEEQVRQATTSTTARLEAVEARTAGIDQGEHRLEDKLGAFAAGQERLERELRAGQERLEKQVRAGQERFEKEARAGQERLEKGVKGLEDLRVRVAGLERAQEDAAAERGAAGDELRGHLQTLESKTAKDIDKQAARLNVLEASVSATPRLIQDANEAAVAGLVAQVSSLGRAAEEAASRAGRADDKAREAMGAASQNQTAITGMAATFTQLTRQVEGVEQKAEEAKGRLDMLEEKQHKLTLSVHTAVAEQMAHVPTTTHVERLLADQGEQLAAGWRAAQDAAQADGTRRDAELRQLQAQCDALQKVADQLKAGLAMAVTPAALDAALAGVSGPLNKELQQERAASAVVAQRVSDVEARLQQQLLQLRQDGDQLKTGVAGAVTAATLEAALGKATAALNKELETERAGSADLTRRLGTLEGKLEAARKESLETLDTRVSAAQSASEKQAAELVDAQVGALRQQLTDLTAKISTEVAGVREGLQEQIDHRCQELAGNCRARAAEQATKLEEQAKQMEPVLLKLTGQMESIQRLCRQELQSVRVALESKASTDQMMELKTVLSEVDKLRSQVNSGTSTPRRSVVGSSLRPTTWKA</sequence>
<protein>
    <submittedName>
        <fullName evidence="3">Uncharacterized protein</fullName>
    </submittedName>
</protein>
<evidence type="ECO:0000256" key="1">
    <source>
        <dbReference type="SAM" id="Coils"/>
    </source>
</evidence>
<reference evidence="3 4" key="1">
    <citation type="journal article" date="2014" name="Nat. Commun.">
        <title>Klebsormidium flaccidum genome reveals primary factors for plant terrestrial adaptation.</title>
        <authorList>
            <person name="Hori K."/>
            <person name="Maruyama F."/>
            <person name="Fujisawa T."/>
            <person name="Togashi T."/>
            <person name="Yamamoto N."/>
            <person name="Seo M."/>
            <person name="Sato S."/>
            <person name="Yamada T."/>
            <person name="Mori H."/>
            <person name="Tajima N."/>
            <person name="Moriyama T."/>
            <person name="Ikeuchi M."/>
            <person name="Watanabe M."/>
            <person name="Wada H."/>
            <person name="Kobayashi K."/>
            <person name="Saito M."/>
            <person name="Masuda T."/>
            <person name="Sasaki-Sekimoto Y."/>
            <person name="Mashiguchi K."/>
            <person name="Awai K."/>
            <person name="Shimojima M."/>
            <person name="Masuda S."/>
            <person name="Iwai M."/>
            <person name="Nobusawa T."/>
            <person name="Narise T."/>
            <person name="Kondo S."/>
            <person name="Saito H."/>
            <person name="Sato R."/>
            <person name="Murakawa M."/>
            <person name="Ihara Y."/>
            <person name="Oshima-Yamada Y."/>
            <person name="Ohtaka K."/>
            <person name="Satoh M."/>
            <person name="Sonobe K."/>
            <person name="Ishii M."/>
            <person name="Ohtani R."/>
            <person name="Kanamori-Sato M."/>
            <person name="Honoki R."/>
            <person name="Miyazaki D."/>
            <person name="Mochizuki H."/>
            <person name="Umetsu J."/>
            <person name="Higashi K."/>
            <person name="Shibata D."/>
            <person name="Kamiya Y."/>
            <person name="Sato N."/>
            <person name="Nakamura Y."/>
            <person name="Tabata S."/>
            <person name="Ida S."/>
            <person name="Kurokawa K."/>
            <person name="Ohta H."/>
        </authorList>
    </citation>
    <scope>NUCLEOTIDE SEQUENCE [LARGE SCALE GENOMIC DNA]</scope>
    <source>
        <strain evidence="3 4">NIES-2285</strain>
    </source>
</reference>
<feature type="region of interest" description="Disordered" evidence="2">
    <location>
        <begin position="800"/>
        <end position="826"/>
    </location>
</feature>
<dbReference type="AlphaFoldDB" id="A0A1Y1I4P8"/>
<dbReference type="STRING" id="105231.A0A1Y1I4P8"/>
<feature type="coiled-coil region" evidence="1">
    <location>
        <begin position="172"/>
        <end position="199"/>
    </location>
</feature>
<proteinExistence type="predicted"/>
<keyword evidence="1" id="KW-0175">Coiled coil</keyword>
<feature type="coiled-coil region" evidence="1">
    <location>
        <begin position="278"/>
        <end position="341"/>
    </location>
</feature>
<dbReference type="OrthoDB" id="10687463at2759"/>
<name>A0A1Y1I4P8_KLENI</name>
<evidence type="ECO:0000256" key="2">
    <source>
        <dbReference type="SAM" id="MobiDB-lite"/>
    </source>
</evidence>